<evidence type="ECO:0000256" key="1">
    <source>
        <dbReference type="ARBA" id="ARBA00023015"/>
    </source>
</evidence>
<dbReference type="PRINTS" id="PR00036">
    <property type="entry name" value="HTHLACI"/>
</dbReference>
<dbReference type="AlphaFoldDB" id="A0A4R1K205"/>
<evidence type="ECO:0000313" key="5">
    <source>
        <dbReference type="EMBL" id="TCK57847.1"/>
    </source>
</evidence>
<dbReference type="PANTHER" id="PTHR30146:SF98">
    <property type="entry name" value="HTH-TYPE TRANSCRIPTIONAL REGULATOR GALR"/>
    <property type="match status" value="1"/>
</dbReference>
<evidence type="ECO:0000259" key="4">
    <source>
        <dbReference type="PROSITE" id="PS50932"/>
    </source>
</evidence>
<feature type="domain" description="HTH lacI-type" evidence="4">
    <location>
        <begin position="2"/>
        <end position="56"/>
    </location>
</feature>
<dbReference type="PROSITE" id="PS00356">
    <property type="entry name" value="HTH_LACI_1"/>
    <property type="match status" value="1"/>
</dbReference>
<accession>A0A4R1K205</accession>
<dbReference type="Proteomes" id="UP000295565">
    <property type="component" value="Unassembled WGS sequence"/>
</dbReference>
<organism evidence="5 6">
    <name type="scientific">Celerinatantimonas diazotrophica</name>
    <dbReference type="NCBI Taxonomy" id="412034"/>
    <lineage>
        <taxon>Bacteria</taxon>
        <taxon>Pseudomonadati</taxon>
        <taxon>Pseudomonadota</taxon>
        <taxon>Gammaproteobacteria</taxon>
        <taxon>Celerinatantimonadaceae</taxon>
        <taxon>Celerinatantimonas</taxon>
    </lineage>
</organism>
<dbReference type="CDD" id="cd06270">
    <property type="entry name" value="PBP1_GalS-like"/>
    <property type="match status" value="1"/>
</dbReference>
<keyword evidence="1" id="KW-0805">Transcription regulation</keyword>
<dbReference type="GO" id="GO:0003700">
    <property type="term" value="F:DNA-binding transcription factor activity"/>
    <property type="evidence" value="ECO:0007669"/>
    <property type="project" value="TreeGrafter"/>
</dbReference>
<protein>
    <submittedName>
        <fullName evidence="5">LacI family transcriptional regulator</fullName>
    </submittedName>
</protein>
<dbReference type="PANTHER" id="PTHR30146">
    <property type="entry name" value="LACI-RELATED TRANSCRIPTIONAL REPRESSOR"/>
    <property type="match status" value="1"/>
</dbReference>
<dbReference type="Gene3D" id="1.10.260.40">
    <property type="entry name" value="lambda repressor-like DNA-binding domains"/>
    <property type="match status" value="1"/>
</dbReference>
<reference evidence="5 6" key="1">
    <citation type="submission" date="2019-03" db="EMBL/GenBank/DDBJ databases">
        <title>Genomic Encyclopedia of Type Strains, Phase IV (KMG-IV): sequencing the most valuable type-strain genomes for metagenomic binning, comparative biology and taxonomic classification.</title>
        <authorList>
            <person name="Goeker M."/>
        </authorList>
    </citation>
    <scope>NUCLEOTIDE SEQUENCE [LARGE SCALE GENOMIC DNA]</scope>
    <source>
        <strain evidence="5 6">DSM 18577</strain>
    </source>
</reference>
<keyword evidence="3" id="KW-0804">Transcription</keyword>
<name>A0A4R1K205_9GAMM</name>
<dbReference type="OrthoDB" id="9798934at2"/>
<sequence>MATIKDVARIAGVSVATVSRVINGSPKAGKESQTKVKEAMVQLRYQPNASARALAHQDSEMLGLVVSDVSDPFFGNMVKAADQVAIENNKFLLTANGYHCAEREQRIIEQMQRHRCHALVVHAKMLSDEQLGEYFEQIPGMVVINRMVEKYAHRCLALDDHYGAWLSTNHLLSQGHRRIAFLCSNHAISDADDRLNGYRDALADFGIEFDETLVGYGSPDHVGGEQAMTELLNMGTPFSAIICYNDPMAAGALAIAYDNGIRVPEQLSIVGFDDVLIARYVHPRLTTIRYPMVQMVQKAASLAIRLSQGEQTAQGSGIYKPTLIRRHSVSRYLIEP</sequence>
<dbReference type="EMBL" id="SMGD01000012">
    <property type="protein sequence ID" value="TCK57847.1"/>
    <property type="molecule type" value="Genomic_DNA"/>
</dbReference>
<dbReference type="Pfam" id="PF00356">
    <property type="entry name" value="LacI"/>
    <property type="match status" value="1"/>
</dbReference>
<dbReference type="Pfam" id="PF13377">
    <property type="entry name" value="Peripla_BP_3"/>
    <property type="match status" value="1"/>
</dbReference>
<dbReference type="PROSITE" id="PS50932">
    <property type="entry name" value="HTH_LACI_2"/>
    <property type="match status" value="1"/>
</dbReference>
<comment type="caution">
    <text evidence="5">The sequence shown here is derived from an EMBL/GenBank/DDBJ whole genome shotgun (WGS) entry which is preliminary data.</text>
</comment>
<dbReference type="CDD" id="cd01392">
    <property type="entry name" value="HTH_LacI"/>
    <property type="match status" value="1"/>
</dbReference>
<gene>
    <name evidence="5" type="ORF">EV690_1544</name>
</gene>
<evidence type="ECO:0000256" key="3">
    <source>
        <dbReference type="ARBA" id="ARBA00023163"/>
    </source>
</evidence>
<dbReference type="InterPro" id="IPR000843">
    <property type="entry name" value="HTH_LacI"/>
</dbReference>
<dbReference type="Gene3D" id="3.40.50.2300">
    <property type="match status" value="2"/>
</dbReference>
<dbReference type="InterPro" id="IPR046335">
    <property type="entry name" value="LacI/GalR-like_sensor"/>
</dbReference>
<proteinExistence type="predicted"/>
<dbReference type="InterPro" id="IPR010982">
    <property type="entry name" value="Lambda_DNA-bd_dom_sf"/>
</dbReference>
<evidence type="ECO:0000256" key="2">
    <source>
        <dbReference type="ARBA" id="ARBA00023125"/>
    </source>
</evidence>
<evidence type="ECO:0000313" key="6">
    <source>
        <dbReference type="Proteomes" id="UP000295565"/>
    </source>
</evidence>
<dbReference type="RefSeq" id="WP_131912382.1">
    <property type="nucleotide sequence ID" value="NZ_OU594967.1"/>
</dbReference>
<keyword evidence="2" id="KW-0238">DNA-binding</keyword>
<dbReference type="InterPro" id="IPR028082">
    <property type="entry name" value="Peripla_BP_I"/>
</dbReference>
<dbReference type="GO" id="GO:0000976">
    <property type="term" value="F:transcription cis-regulatory region binding"/>
    <property type="evidence" value="ECO:0007669"/>
    <property type="project" value="TreeGrafter"/>
</dbReference>
<dbReference type="SMART" id="SM00354">
    <property type="entry name" value="HTH_LACI"/>
    <property type="match status" value="1"/>
</dbReference>
<dbReference type="SUPFAM" id="SSF47413">
    <property type="entry name" value="lambda repressor-like DNA-binding domains"/>
    <property type="match status" value="1"/>
</dbReference>
<dbReference type="SUPFAM" id="SSF53822">
    <property type="entry name" value="Periplasmic binding protein-like I"/>
    <property type="match status" value="1"/>
</dbReference>
<keyword evidence="6" id="KW-1185">Reference proteome</keyword>